<keyword evidence="1" id="KW-1133">Transmembrane helix</keyword>
<comment type="caution">
    <text evidence="2">The sequence shown here is derived from an EMBL/GenBank/DDBJ whole genome shotgun (WGS) entry which is preliminary data.</text>
</comment>
<dbReference type="Proteomes" id="UP001595912">
    <property type="component" value="Unassembled WGS sequence"/>
</dbReference>
<evidence type="ECO:0000256" key="1">
    <source>
        <dbReference type="SAM" id="Phobius"/>
    </source>
</evidence>
<gene>
    <name evidence="2" type="ORF">ACFPIJ_18740</name>
</gene>
<dbReference type="EMBL" id="JBHSIU010000019">
    <property type="protein sequence ID" value="MFC4999865.1"/>
    <property type="molecule type" value="Genomic_DNA"/>
</dbReference>
<feature type="transmembrane region" description="Helical" evidence="1">
    <location>
        <begin position="39"/>
        <end position="66"/>
    </location>
</feature>
<evidence type="ECO:0000313" key="2">
    <source>
        <dbReference type="EMBL" id="MFC4999865.1"/>
    </source>
</evidence>
<keyword evidence="1" id="KW-0812">Transmembrane</keyword>
<name>A0ABV9VTV6_9ACTN</name>
<feature type="transmembrane region" description="Helical" evidence="1">
    <location>
        <begin position="9"/>
        <end position="27"/>
    </location>
</feature>
<keyword evidence="1" id="KW-0472">Membrane</keyword>
<sequence>MTRQVTSPLVRLGAPVLLFVYGTLRLIDGSDGHHDKDGALWNVGHICFFVAFVLLGVLTVHVYRALRPVHATPVRRGVALAATAAGVFGAACFLWVIVGDLFPSFPALPDGLQIAGPALFQVGMLTLLVLLVLARLIPVWSPVLVVAAFAAIGVNLDLIPVAAVLLFAGLLPLGRSPHAATSPAL</sequence>
<evidence type="ECO:0000313" key="3">
    <source>
        <dbReference type="Proteomes" id="UP001595912"/>
    </source>
</evidence>
<protein>
    <recommendedName>
        <fullName evidence="4">Integral membrane protein</fullName>
    </recommendedName>
</protein>
<evidence type="ECO:0008006" key="4">
    <source>
        <dbReference type="Google" id="ProtNLM"/>
    </source>
</evidence>
<organism evidence="2 3">
    <name type="scientific">Dactylosporangium cerinum</name>
    <dbReference type="NCBI Taxonomy" id="1434730"/>
    <lineage>
        <taxon>Bacteria</taxon>
        <taxon>Bacillati</taxon>
        <taxon>Actinomycetota</taxon>
        <taxon>Actinomycetes</taxon>
        <taxon>Micromonosporales</taxon>
        <taxon>Micromonosporaceae</taxon>
        <taxon>Dactylosporangium</taxon>
    </lineage>
</organism>
<proteinExistence type="predicted"/>
<keyword evidence="3" id="KW-1185">Reference proteome</keyword>
<accession>A0ABV9VTV6</accession>
<dbReference type="RefSeq" id="WP_380116417.1">
    <property type="nucleotide sequence ID" value="NZ_JBHSIU010000019.1"/>
</dbReference>
<feature type="transmembrane region" description="Helical" evidence="1">
    <location>
        <begin position="118"/>
        <end position="137"/>
    </location>
</feature>
<reference evidence="3" key="1">
    <citation type="journal article" date="2019" name="Int. J. Syst. Evol. Microbiol.">
        <title>The Global Catalogue of Microorganisms (GCM) 10K type strain sequencing project: providing services to taxonomists for standard genome sequencing and annotation.</title>
        <authorList>
            <consortium name="The Broad Institute Genomics Platform"/>
            <consortium name="The Broad Institute Genome Sequencing Center for Infectious Disease"/>
            <person name="Wu L."/>
            <person name="Ma J."/>
        </authorList>
    </citation>
    <scope>NUCLEOTIDE SEQUENCE [LARGE SCALE GENOMIC DNA]</scope>
    <source>
        <strain evidence="3">CGMCC 4.7152</strain>
    </source>
</reference>
<feature type="transmembrane region" description="Helical" evidence="1">
    <location>
        <begin position="144"/>
        <end position="168"/>
    </location>
</feature>
<feature type="transmembrane region" description="Helical" evidence="1">
    <location>
        <begin position="78"/>
        <end position="98"/>
    </location>
</feature>